<keyword evidence="1" id="KW-0472">Membrane</keyword>
<sequence>MDNQEPSGVVEQLWGRRQIIWGGIGLGAIALISLFAKPDIVGLTRRLAGSPVSSGKINLYQFDYYFIPNYMTWRVGDRLEVTLQNQSHTHWHEWTIGRKLNLAFFQGFGSMNADAWAIDFWDGVDVTLSDPYKVDNFVPHEAHVTYVGPKAPYQIASGGDFSPTLQPGGSLKLTFTVPNKPGIWRFGCFVQEFIHYRDGMKGLIEILPA</sequence>
<dbReference type="InterPro" id="IPR008972">
    <property type="entry name" value="Cupredoxin"/>
</dbReference>
<protein>
    <submittedName>
        <fullName evidence="2">Uncharacterized protein</fullName>
    </submittedName>
</protein>
<accession>A0A2T2X7T9</accession>
<dbReference type="AlphaFoldDB" id="A0A2T2X7T9"/>
<dbReference type="SUPFAM" id="SSF49503">
    <property type="entry name" value="Cupredoxins"/>
    <property type="match status" value="1"/>
</dbReference>
<evidence type="ECO:0000313" key="3">
    <source>
        <dbReference type="Proteomes" id="UP000242699"/>
    </source>
</evidence>
<proteinExistence type="predicted"/>
<name>A0A2T2X7T9_9FIRM</name>
<gene>
    <name evidence="2" type="ORF">C7B43_05365</name>
</gene>
<dbReference type="Gene3D" id="2.60.40.420">
    <property type="entry name" value="Cupredoxins - blue copper proteins"/>
    <property type="match status" value="1"/>
</dbReference>
<comment type="caution">
    <text evidence="2">The sequence shown here is derived from an EMBL/GenBank/DDBJ whole genome shotgun (WGS) entry which is preliminary data.</text>
</comment>
<keyword evidence="1" id="KW-1133">Transmembrane helix</keyword>
<evidence type="ECO:0000313" key="2">
    <source>
        <dbReference type="EMBL" id="PSR30508.1"/>
    </source>
</evidence>
<dbReference type="Proteomes" id="UP000242699">
    <property type="component" value="Unassembled WGS sequence"/>
</dbReference>
<organism evidence="2 3">
    <name type="scientific">Sulfobacillus benefaciens</name>
    <dbReference type="NCBI Taxonomy" id="453960"/>
    <lineage>
        <taxon>Bacteria</taxon>
        <taxon>Bacillati</taxon>
        <taxon>Bacillota</taxon>
        <taxon>Clostridia</taxon>
        <taxon>Eubacteriales</taxon>
        <taxon>Clostridiales Family XVII. Incertae Sedis</taxon>
        <taxon>Sulfobacillus</taxon>
    </lineage>
</organism>
<evidence type="ECO:0000256" key="1">
    <source>
        <dbReference type="SAM" id="Phobius"/>
    </source>
</evidence>
<reference evidence="2 3" key="1">
    <citation type="journal article" date="2014" name="BMC Genomics">
        <title>Comparison of environmental and isolate Sulfobacillus genomes reveals diverse carbon, sulfur, nitrogen, and hydrogen metabolisms.</title>
        <authorList>
            <person name="Justice N.B."/>
            <person name="Norman A."/>
            <person name="Brown C.T."/>
            <person name="Singh A."/>
            <person name="Thomas B.C."/>
            <person name="Banfield J.F."/>
        </authorList>
    </citation>
    <scope>NUCLEOTIDE SEQUENCE [LARGE SCALE GENOMIC DNA]</scope>
    <source>
        <strain evidence="2">AMDSBA1</strain>
    </source>
</reference>
<keyword evidence="1" id="KW-0812">Transmembrane</keyword>
<dbReference type="EMBL" id="PXYT01000009">
    <property type="protein sequence ID" value="PSR30508.1"/>
    <property type="molecule type" value="Genomic_DNA"/>
</dbReference>
<feature type="transmembrane region" description="Helical" evidence="1">
    <location>
        <begin position="19"/>
        <end position="36"/>
    </location>
</feature>